<gene>
    <name evidence="2" type="ORF">A2784_01935</name>
</gene>
<keyword evidence="1" id="KW-0472">Membrane</keyword>
<dbReference type="Pfam" id="PF18895">
    <property type="entry name" value="T4SS_pilin"/>
    <property type="match status" value="1"/>
</dbReference>
<sequence length="107" mass="11144">MAVDIGEEFKIGGDKGIANAGPAFQTIGGFVSAVLPNVFIISGVILLLLLLFGGLTTIIGGDNPEAQDKGKQAITSALIGFVIIFASYWIIQIIQVLTGVNILKSNL</sequence>
<comment type="caution">
    <text evidence="2">The sequence shown here is derived from an EMBL/GenBank/DDBJ whole genome shotgun (WGS) entry which is preliminary data.</text>
</comment>
<feature type="transmembrane region" description="Helical" evidence="1">
    <location>
        <begin position="38"/>
        <end position="61"/>
    </location>
</feature>
<accession>A0A1G1VQ88</accession>
<dbReference type="Proteomes" id="UP000177324">
    <property type="component" value="Unassembled WGS sequence"/>
</dbReference>
<reference evidence="2 3" key="1">
    <citation type="journal article" date="2016" name="Nat. Commun.">
        <title>Thousands of microbial genomes shed light on interconnected biogeochemical processes in an aquifer system.</title>
        <authorList>
            <person name="Anantharaman K."/>
            <person name="Brown C.T."/>
            <person name="Hug L.A."/>
            <person name="Sharon I."/>
            <person name="Castelle C.J."/>
            <person name="Probst A.J."/>
            <person name="Thomas B.C."/>
            <person name="Singh A."/>
            <person name="Wilkins M.J."/>
            <person name="Karaoz U."/>
            <person name="Brodie E.L."/>
            <person name="Williams K.H."/>
            <person name="Hubbard S.S."/>
            <person name="Banfield J.F."/>
        </authorList>
    </citation>
    <scope>NUCLEOTIDE SEQUENCE [LARGE SCALE GENOMIC DNA]</scope>
</reference>
<keyword evidence="1" id="KW-0812">Transmembrane</keyword>
<protein>
    <submittedName>
        <fullName evidence="2">Uncharacterized protein</fullName>
    </submittedName>
</protein>
<dbReference type="InterPro" id="IPR043993">
    <property type="entry name" value="T4SS_pilin"/>
</dbReference>
<dbReference type="STRING" id="1797589.A2784_01935"/>
<evidence type="ECO:0000313" key="3">
    <source>
        <dbReference type="Proteomes" id="UP000177324"/>
    </source>
</evidence>
<organism evidence="2 3">
    <name type="scientific">Candidatus Chisholmbacteria bacterium RIFCSPHIGHO2_01_FULL_48_12</name>
    <dbReference type="NCBI Taxonomy" id="1797589"/>
    <lineage>
        <taxon>Bacteria</taxon>
        <taxon>Candidatus Chisholmiibacteriota</taxon>
    </lineage>
</organism>
<feature type="transmembrane region" description="Helical" evidence="1">
    <location>
        <begin position="73"/>
        <end position="97"/>
    </location>
</feature>
<proteinExistence type="predicted"/>
<evidence type="ECO:0000256" key="1">
    <source>
        <dbReference type="SAM" id="Phobius"/>
    </source>
</evidence>
<dbReference type="EMBL" id="MHCH01000023">
    <property type="protein sequence ID" value="OGY17494.1"/>
    <property type="molecule type" value="Genomic_DNA"/>
</dbReference>
<name>A0A1G1VQ88_9BACT</name>
<keyword evidence="1" id="KW-1133">Transmembrane helix</keyword>
<evidence type="ECO:0000313" key="2">
    <source>
        <dbReference type="EMBL" id="OGY17494.1"/>
    </source>
</evidence>
<dbReference type="AlphaFoldDB" id="A0A1G1VQ88"/>